<comment type="caution">
    <text evidence="1">The sequence shown here is derived from an EMBL/GenBank/DDBJ whole genome shotgun (WGS) entry which is preliminary data.</text>
</comment>
<gene>
    <name evidence="1" type="ORF">GJ744_004610</name>
</gene>
<accession>A0A8H7E974</accession>
<proteinExistence type="predicted"/>
<dbReference type="Proteomes" id="UP000606974">
    <property type="component" value="Unassembled WGS sequence"/>
</dbReference>
<organism evidence="1 2">
    <name type="scientific">Endocarpon pusillum</name>
    <dbReference type="NCBI Taxonomy" id="364733"/>
    <lineage>
        <taxon>Eukaryota</taxon>
        <taxon>Fungi</taxon>
        <taxon>Dikarya</taxon>
        <taxon>Ascomycota</taxon>
        <taxon>Pezizomycotina</taxon>
        <taxon>Eurotiomycetes</taxon>
        <taxon>Chaetothyriomycetidae</taxon>
        <taxon>Verrucariales</taxon>
        <taxon>Verrucariaceae</taxon>
        <taxon>Endocarpon</taxon>
    </lineage>
</organism>
<dbReference type="AlphaFoldDB" id="A0A8H7E974"/>
<reference evidence="1" key="1">
    <citation type="submission" date="2020-02" db="EMBL/GenBank/DDBJ databases">
        <authorList>
            <person name="Palmer J.M."/>
        </authorList>
    </citation>
    <scope>NUCLEOTIDE SEQUENCE</scope>
    <source>
        <strain evidence="1">EPUS1.4</strain>
        <tissue evidence="1">Thallus</tissue>
    </source>
</reference>
<keyword evidence="2" id="KW-1185">Reference proteome</keyword>
<name>A0A8H7E974_9EURO</name>
<dbReference type="EMBL" id="JAACFV010000020">
    <property type="protein sequence ID" value="KAF7511421.1"/>
    <property type="molecule type" value="Genomic_DNA"/>
</dbReference>
<sequence length="189" mass="21909">MTHPAQGADFLSIAASPARRLHRAQKLYPEDPDPFRSTDMRDPRSWERYPERSWFSNMIGIPQLDSDVFVALDCFVKELVGPDAPENIRFVLDDDNSWARYLLLFAGYAKPSTVPSRFSEKLISLLEELATSRRFYAREGLITSRTLREKLEREARFGDDLDLHWFGNDGKDFIHLSPLQTSIERSWGR</sequence>
<dbReference type="OrthoDB" id="674604at2759"/>
<evidence type="ECO:0000313" key="2">
    <source>
        <dbReference type="Proteomes" id="UP000606974"/>
    </source>
</evidence>
<protein>
    <submittedName>
        <fullName evidence="1">Uncharacterized protein</fullName>
    </submittedName>
</protein>
<evidence type="ECO:0000313" key="1">
    <source>
        <dbReference type="EMBL" id="KAF7511421.1"/>
    </source>
</evidence>